<sequence>MNLKLTTLIAGLFISNFVYGQEIAKGIVYEDTNLNGKRDAKEKGVAQVAVSNGIDVVLTDASGRYSIPARDNSIFFVIKPNGYQFPVDENNKPKFYYIHKPAGSPNLKYEGSKPTGKLPKSVDFALKKDVNEQKNFSALVFGDPQAYNLDEIDYFDRGIIQDIVDKEKFSFGLSLGDLVGDDLVLHAPYIETVGKLGLPWFNVMGNHDMNYDVQEDILSDETYESNFGPNNFSFNYGDAHFIILDNILYPNPRTGKGYLGGFRKDQLDFVENNLKFVPKDKLIVLAFHIPLFHENSNVFRDEDRQRLFDLLAEYPNTLSLSAHTHLQRHNFYTKDDGWKQEKPHHEYNVGTTSGDWYSGLKNKQGVPASTMRDGTPKGYAILNISGNTYTVDYKVAGEPDDYQLSITFPTELQQRNVRRHTLYANFFIGSANDVVEYSLDGKSWIKMQHTEIEDPRYQFNVLKFDNAATLMDGRRPSAAAPSTHIWETKLPGKLEMGQHTIQVRATDMFGKTHLQTKELKIVQ</sequence>
<dbReference type="GO" id="GO:0016787">
    <property type="term" value="F:hydrolase activity"/>
    <property type="evidence" value="ECO:0007669"/>
    <property type="project" value="InterPro"/>
</dbReference>
<dbReference type="Pfam" id="PF16371">
    <property type="entry name" value="MetallophosN"/>
    <property type="match status" value="1"/>
</dbReference>
<evidence type="ECO:0008006" key="6">
    <source>
        <dbReference type="Google" id="ProtNLM"/>
    </source>
</evidence>
<dbReference type="Pfam" id="PF16370">
    <property type="entry name" value="MetallophosC"/>
    <property type="match status" value="1"/>
</dbReference>
<reference evidence="4 5" key="1">
    <citation type="submission" date="2019-02" db="EMBL/GenBank/DDBJ databases">
        <authorList>
            <person name="Li Y."/>
        </authorList>
    </citation>
    <scope>NUCLEOTIDE SEQUENCE [LARGE SCALE GENOMIC DNA]</scope>
    <source>
        <strain evidence="4 5">30C10-4-7</strain>
    </source>
</reference>
<proteinExistence type="predicted"/>
<dbReference type="InterPro" id="IPR032288">
    <property type="entry name" value="Metallophos_C"/>
</dbReference>
<accession>A0A4Q6XSE1</accession>
<dbReference type="OrthoDB" id="1776264at2"/>
<dbReference type="EMBL" id="SGIT01000002">
    <property type="protein sequence ID" value="RZF59457.1"/>
    <property type="molecule type" value="Genomic_DNA"/>
</dbReference>
<evidence type="ECO:0000313" key="5">
    <source>
        <dbReference type="Proteomes" id="UP000292855"/>
    </source>
</evidence>
<keyword evidence="5" id="KW-1185">Reference proteome</keyword>
<feature type="domain" description="Calcineurin-like phosphoesterase C-terminal" evidence="2">
    <location>
        <begin position="346"/>
        <end position="512"/>
    </location>
</feature>
<organism evidence="4 5">
    <name type="scientific">Sphingobacterium corticibacterium</name>
    <dbReference type="NCBI Taxonomy" id="2484746"/>
    <lineage>
        <taxon>Bacteria</taxon>
        <taxon>Pseudomonadati</taxon>
        <taxon>Bacteroidota</taxon>
        <taxon>Sphingobacteriia</taxon>
        <taxon>Sphingobacteriales</taxon>
        <taxon>Sphingobacteriaceae</taxon>
        <taxon>Sphingobacterium</taxon>
    </lineage>
</organism>
<feature type="domain" description="Calcineurin-like phosphoesterase N-terminal" evidence="3">
    <location>
        <begin position="39"/>
        <end position="103"/>
    </location>
</feature>
<dbReference type="InterPro" id="IPR051918">
    <property type="entry name" value="STPP_CPPED1"/>
</dbReference>
<dbReference type="Gene3D" id="3.60.21.10">
    <property type="match status" value="1"/>
</dbReference>
<dbReference type="PANTHER" id="PTHR43143">
    <property type="entry name" value="METALLOPHOSPHOESTERASE, CALCINEURIN SUPERFAMILY"/>
    <property type="match status" value="1"/>
</dbReference>
<name>A0A4Q6XSE1_9SPHI</name>
<evidence type="ECO:0000259" key="1">
    <source>
        <dbReference type="Pfam" id="PF00149"/>
    </source>
</evidence>
<feature type="domain" description="Calcineurin-like phosphoesterase" evidence="1">
    <location>
        <begin position="139"/>
        <end position="325"/>
    </location>
</feature>
<dbReference type="Pfam" id="PF00149">
    <property type="entry name" value="Metallophos"/>
    <property type="match status" value="1"/>
</dbReference>
<dbReference type="InterPro" id="IPR004843">
    <property type="entry name" value="Calcineurin-like_PHP"/>
</dbReference>
<dbReference type="PANTHER" id="PTHR43143:SF6">
    <property type="entry name" value="BLL3016 PROTEIN"/>
    <property type="match status" value="1"/>
</dbReference>
<dbReference type="RefSeq" id="WP_130141378.1">
    <property type="nucleotide sequence ID" value="NZ_SGIT01000002.1"/>
</dbReference>
<dbReference type="InterPro" id="IPR032285">
    <property type="entry name" value="Metallophos_N"/>
</dbReference>
<gene>
    <name evidence="4" type="ORF">EWE74_09810</name>
</gene>
<dbReference type="AlphaFoldDB" id="A0A4Q6XSE1"/>
<evidence type="ECO:0000313" key="4">
    <source>
        <dbReference type="EMBL" id="RZF59457.1"/>
    </source>
</evidence>
<dbReference type="InterPro" id="IPR013783">
    <property type="entry name" value="Ig-like_fold"/>
</dbReference>
<comment type="caution">
    <text evidence="4">The sequence shown here is derived from an EMBL/GenBank/DDBJ whole genome shotgun (WGS) entry which is preliminary data.</text>
</comment>
<dbReference type="Gene3D" id="2.60.40.10">
    <property type="entry name" value="Immunoglobulins"/>
    <property type="match status" value="1"/>
</dbReference>
<protein>
    <recommendedName>
        <fullName evidence="6">Metallophosphoesterase</fullName>
    </recommendedName>
</protein>
<dbReference type="SUPFAM" id="SSF56300">
    <property type="entry name" value="Metallo-dependent phosphatases"/>
    <property type="match status" value="1"/>
</dbReference>
<dbReference type="Proteomes" id="UP000292855">
    <property type="component" value="Unassembled WGS sequence"/>
</dbReference>
<evidence type="ECO:0000259" key="3">
    <source>
        <dbReference type="Pfam" id="PF16371"/>
    </source>
</evidence>
<dbReference type="InterPro" id="IPR029052">
    <property type="entry name" value="Metallo-depent_PP-like"/>
</dbReference>
<evidence type="ECO:0000259" key="2">
    <source>
        <dbReference type="Pfam" id="PF16370"/>
    </source>
</evidence>